<sequence>MRVIAKRTLVNFWRQYQDAQRPLEAWHDIVLKSDWKTPQDVKASFAIASICGNNRVVFNIGGNKYRLVVEIAYQVSVVWVKFIGTHKADDSINVEDVNEY</sequence>
<proteinExistence type="predicted"/>
<dbReference type="GO" id="GO:0004519">
    <property type="term" value="F:endonuclease activity"/>
    <property type="evidence" value="ECO:0007669"/>
    <property type="project" value="InterPro"/>
</dbReference>
<dbReference type="EMBL" id="JABGBN010000003">
    <property type="protein sequence ID" value="NOL51685.1"/>
    <property type="molecule type" value="Genomic_DNA"/>
</dbReference>
<name>A0A849P7E1_9BURK</name>
<dbReference type="Proteomes" id="UP000537862">
    <property type="component" value="Unassembled WGS sequence"/>
</dbReference>
<dbReference type="GO" id="GO:0003723">
    <property type="term" value="F:RNA binding"/>
    <property type="evidence" value="ECO:0007669"/>
    <property type="project" value="InterPro"/>
</dbReference>
<comment type="caution">
    <text evidence="1">The sequence shown here is derived from an EMBL/GenBank/DDBJ whole genome shotgun (WGS) entry which is preliminary data.</text>
</comment>
<accession>A0A849P7E1</accession>
<dbReference type="RefSeq" id="WP_171680382.1">
    <property type="nucleotide sequence ID" value="NZ_JABGBN010000003.1"/>
</dbReference>
<gene>
    <name evidence="1" type="ORF">HKX39_05810</name>
</gene>
<reference evidence="1 2" key="1">
    <citation type="submission" date="2020-05" db="EMBL/GenBank/DDBJ databases">
        <authorList>
            <person name="Niu N."/>
        </authorList>
    </citation>
    <scope>NUCLEOTIDE SEQUENCE [LARGE SCALE GENOMIC DNA]</scope>
    <source>
        <strain evidence="1 2">3340-03</strain>
    </source>
</reference>
<dbReference type="AlphaFoldDB" id="A0A849P7E1"/>
<dbReference type="InterPro" id="IPR018669">
    <property type="entry name" value="Toxin_HigB"/>
</dbReference>
<evidence type="ECO:0000313" key="2">
    <source>
        <dbReference type="Proteomes" id="UP000537862"/>
    </source>
</evidence>
<keyword evidence="2" id="KW-1185">Reference proteome</keyword>
<dbReference type="GO" id="GO:0110001">
    <property type="term" value="C:toxin-antitoxin complex"/>
    <property type="evidence" value="ECO:0007669"/>
    <property type="project" value="InterPro"/>
</dbReference>
<evidence type="ECO:0000313" key="1">
    <source>
        <dbReference type="EMBL" id="NOL51685.1"/>
    </source>
</evidence>
<organism evidence="1 2">
    <name type="scientific">Pelistega suis</name>
    <dbReference type="NCBI Taxonomy" id="1631957"/>
    <lineage>
        <taxon>Bacteria</taxon>
        <taxon>Pseudomonadati</taxon>
        <taxon>Pseudomonadota</taxon>
        <taxon>Betaproteobacteria</taxon>
        <taxon>Burkholderiales</taxon>
        <taxon>Alcaligenaceae</taxon>
        <taxon>Pelistega</taxon>
    </lineage>
</organism>
<dbReference type="Pfam" id="PF09907">
    <property type="entry name" value="HigB_toxin"/>
    <property type="match status" value="1"/>
</dbReference>
<protein>
    <submittedName>
        <fullName evidence="1">Type II toxin-antitoxin system HigB family toxin</fullName>
    </submittedName>
</protein>